<dbReference type="InterPro" id="IPR040382">
    <property type="entry name" value="NOL10/Enp2"/>
</dbReference>
<dbReference type="GO" id="GO:0032040">
    <property type="term" value="C:small-subunit processome"/>
    <property type="evidence" value="ECO:0007669"/>
    <property type="project" value="TreeGrafter"/>
</dbReference>
<evidence type="ECO:0000256" key="3">
    <source>
        <dbReference type="ARBA" id="ARBA00022574"/>
    </source>
</evidence>
<feature type="domain" description="NUC153" evidence="7">
    <location>
        <begin position="506"/>
        <end position="533"/>
    </location>
</feature>
<dbReference type="AlphaFoldDB" id="A0A2Z7CNZ4"/>
<reference evidence="10 11" key="1">
    <citation type="journal article" date="2015" name="Proc. Natl. Acad. Sci. U.S.A.">
        <title>The resurrection genome of Boea hygrometrica: A blueprint for survival of dehydration.</title>
        <authorList>
            <person name="Xiao L."/>
            <person name="Yang G."/>
            <person name="Zhang L."/>
            <person name="Yang X."/>
            <person name="Zhao S."/>
            <person name="Ji Z."/>
            <person name="Zhou Q."/>
            <person name="Hu M."/>
            <person name="Wang Y."/>
            <person name="Chen M."/>
            <person name="Xu Y."/>
            <person name="Jin H."/>
            <person name="Xiao X."/>
            <person name="Hu G."/>
            <person name="Bao F."/>
            <person name="Hu Y."/>
            <person name="Wan P."/>
            <person name="Li L."/>
            <person name="Deng X."/>
            <person name="Kuang T."/>
            <person name="Xiang C."/>
            <person name="Zhu J.K."/>
            <person name="Oliver M.J."/>
            <person name="He Y."/>
        </authorList>
    </citation>
    <scope>NUCLEOTIDE SEQUENCE [LARGE SCALE GENOMIC DNA]</scope>
    <source>
        <strain evidence="11">cv. XS01</strain>
    </source>
</reference>
<keyword evidence="11" id="KW-1185">Reference proteome</keyword>
<dbReference type="InterPro" id="IPR056551">
    <property type="entry name" value="Beta-prop_NOL10_N"/>
</dbReference>
<dbReference type="SMART" id="SM00320">
    <property type="entry name" value="WD40"/>
    <property type="match status" value="3"/>
</dbReference>
<dbReference type="Gene3D" id="2.130.10.10">
    <property type="entry name" value="YVTN repeat-like/Quinoprotein amine dehydrogenase"/>
    <property type="match status" value="1"/>
</dbReference>
<dbReference type="Pfam" id="PF23098">
    <property type="entry name" value="Beta-prop_NOL10_N"/>
    <property type="match status" value="1"/>
</dbReference>
<sequence length="923" mass="102765">MAYQGGNLKSTSINGVKMYSVAANNRALATWLTPKKQRALRKNPDYLQRVDLIQDLKFETATSRIKVTPNGEYLIASGIYPPQVKVYELRELSLKFERHLVSEIIDFEVLDDDYAKLAFLCADRSVCLHAKYGSHYSLRIPRMGRDMTYNCWSGDLICAASSPDLYRINLVQGRFLSSLNTQSPALNVVSRSKVHGLVAAGGEDGAVECFDMRTRSSVGRIDAVASSGDIDGEVTSTEFDGDGGFLMAVGSSNGKILIYDLRSSNPIRIKDHMYGSPILNIRWHKTLNSEQSKLITTDKHTVKIWDPESGEGMTSIEPTAGNINDTCVFSQSGLILLAMDSSQIPSYFIPALGPAPKWCSYLDNLTEELEEDGQTTIYDDYKFLTKEDLAKLNLTNLIGTNLLRAYMHGFFINYKLYKKAVSLADPFAYDMYLERKRQEKLEAERATRITIKRKLPKVNRTLASRLLEEDGNHDDQKGTDSTNTLKVPDKKTSKKKKGLTSEVLKDERFAPMFENKDFEVDEFSQEYLALHPMAPTNKPSLFDEHFETVSEEDEQSISGSDVPSQSSEDEQTNSTTKSLKKSRVPRFYEVKDNRHAEAFRNRESLRQEDSLPLGERLALRKREDVSKSFVKHGQGGSREISFNTRSSKKYMESDEDVEGRPGKRRGIQSLKLPGLGRRGGGGGRRGGFRGRSRGRGGSTVRRLPIDRAPCVVHDMGRGWYLWNRLDLRMVQPEGSGSGGRSRENERGNQQVVATAHSTAGASTCSDQFSMVSPLFGPWLVSLEPSGPGLFSTADVIVAYSSSSLLLIVMTSSLLLNASSRMYADVHQLSPVDMLTSSLLIPDLALLIPDIYCSSSFFDISSSRLHRFCSRSHFRMRPVLFPPKLSNEQDSLLCKHPEPLGSLGLNGAGDDPVVELIPTGGDDL</sequence>
<dbReference type="InterPro" id="IPR036322">
    <property type="entry name" value="WD40_repeat_dom_sf"/>
</dbReference>
<feature type="domain" description="Nucleolar protein 10-like second" evidence="8">
    <location>
        <begin position="377"/>
        <end position="424"/>
    </location>
</feature>
<feature type="compositionally biased region" description="Gly residues" evidence="6">
    <location>
        <begin position="676"/>
        <end position="685"/>
    </location>
</feature>
<dbReference type="InterPro" id="IPR056550">
    <property type="entry name" value="NOL10_2nd"/>
</dbReference>
<evidence type="ECO:0000256" key="2">
    <source>
        <dbReference type="ARBA" id="ARBA00005264"/>
    </source>
</evidence>
<comment type="similarity">
    <text evidence="2">Belongs to the WD repeat NOL10/ENP2 family.</text>
</comment>
<dbReference type="Pfam" id="PF23097">
    <property type="entry name" value="NOL10_2nd"/>
    <property type="match status" value="1"/>
</dbReference>
<dbReference type="SUPFAM" id="SSF50978">
    <property type="entry name" value="WD40 repeat-like"/>
    <property type="match status" value="1"/>
</dbReference>
<evidence type="ECO:0000259" key="7">
    <source>
        <dbReference type="Pfam" id="PF08159"/>
    </source>
</evidence>
<dbReference type="GO" id="GO:0030686">
    <property type="term" value="C:90S preribosome"/>
    <property type="evidence" value="ECO:0007669"/>
    <property type="project" value="TreeGrafter"/>
</dbReference>
<dbReference type="PANTHER" id="PTHR14927">
    <property type="entry name" value="NUCLEOLAR PROTEIN 10"/>
    <property type="match status" value="1"/>
</dbReference>
<dbReference type="GO" id="GO:0000462">
    <property type="term" value="P:maturation of SSU-rRNA from tricistronic rRNA transcript (SSU-rRNA, 5.8S rRNA, LSU-rRNA)"/>
    <property type="evidence" value="ECO:0007669"/>
    <property type="project" value="TreeGrafter"/>
</dbReference>
<protein>
    <submittedName>
        <fullName evidence="10">Nucleolar protein 10</fullName>
    </submittedName>
</protein>
<dbReference type="Proteomes" id="UP000250235">
    <property type="component" value="Unassembled WGS sequence"/>
</dbReference>
<dbReference type="OrthoDB" id="273340at2759"/>
<proteinExistence type="inferred from homology"/>
<dbReference type="InterPro" id="IPR001680">
    <property type="entry name" value="WD40_rpt"/>
</dbReference>
<keyword evidence="5" id="KW-0539">Nucleus</keyword>
<evidence type="ECO:0000256" key="1">
    <source>
        <dbReference type="ARBA" id="ARBA00004604"/>
    </source>
</evidence>
<dbReference type="PANTHER" id="PTHR14927:SF0">
    <property type="entry name" value="NUCLEOLAR PROTEIN 10"/>
    <property type="match status" value="1"/>
</dbReference>
<organism evidence="10 11">
    <name type="scientific">Dorcoceras hygrometricum</name>
    <dbReference type="NCBI Taxonomy" id="472368"/>
    <lineage>
        <taxon>Eukaryota</taxon>
        <taxon>Viridiplantae</taxon>
        <taxon>Streptophyta</taxon>
        <taxon>Embryophyta</taxon>
        <taxon>Tracheophyta</taxon>
        <taxon>Spermatophyta</taxon>
        <taxon>Magnoliopsida</taxon>
        <taxon>eudicotyledons</taxon>
        <taxon>Gunneridae</taxon>
        <taxon>Pentapetalae</taxon>
        <taxon>asterids</taxon>
        <taxon>lamiids</taxon>
        <taxon>Lamiales</taxon>
        <taxon>Gesneriaceae</taxon>
        <taxon>Didymocarpoideae</taxon>
        <taxon>Trichosporeae</taxon>
        <taxon>Loxocarpinae</taxon>
        <taxon>Dorcoceras</taxon>
    </lineage>
</organism>
<evidence type="ECO:0000313" key="10">
    <source>
        <dbReference type="EMBL" id="KZV48095.1"/>
    </source>
</evidence>
<comment type="subcellular location">
    <subcellularLocation>
        <location evidence="1">Nucleus</location>
        <location evidence="1">Nucleolus</location>
    </subcellularLocation>
</comment>
<gene>
    <name evidence="10" type="ORF">F511_02708</name>
</gene>
<evidence type="ECO:0000256" key="6">
    <source>
        <dbReference type="SAM" id="MobiDB-lite"/>
    </source>
</evidence>
<evidence type="ECO:0000256" key="5">
    <source>
        <dbReference type="ARBA" id="ARBA00023242"/>
    </source>
</evidence>
<evidence type="ECO:0000256" key="4">
    <source>
        <dbReference type="ARBA" id="ARBA00022737"/>
    </source>
</evidence>
<evidence type="ECO:0000259" key="8">
    <source>
        <dbReference type="Pfam" id="PF23097"/>
    </source>
</evidence>
<keyword evidence="4" id="KW-0677">Repeat</keyword>
<feature type="domain" description="Nucleolar protein 10-like N-terminal" evidence="9">
    <location>
        <begin position="13"/>
        <end position="376"/>
    </location>
</feature>
<evidence type="ECO:0000259" key="9">
    <source>
        <dbReference type="Pfam" id="PF23098"/>
    </source>
</evidence>
<dbReference type="InterPro" id="IPR012580">
    <property type="entry name" value="NUC153"/>
</dbReference>
<dbReference type="Pfam" id="PF08159">
    <property type="entry name" value="NUC153"/>
    <property type="match status" value="1"/>
</dbReference>
<feature type="region of interest" description="Disordered" evidence="6">
    <location>
        <begin position="629"/>
        <end position="701"/>
    </location>
</feature>
<dbReference type="EMBL" id="KQ994493">
    <property type="protein sequence ID" value="KZV48095.1"/>
    <property type="molecule type" value="Genomic_DNA"/>
</dbReference>
<feature type="compositionally biased region" description="Polar residues" evidence="6">
    <location>
        <begin position="556"/>
        <end position="577"/>
    </location>
</feature>
<keyword evidence="3" id="KW-0853">WD repeat</keyword>
<evidence type="ECO:0000313" key="11">
    <source>
        <dbReference type="Proteomes" id="UP000250235"/>
    </source>
</evidence>
<name>A0A2Z7CNZ4_9LAMI</name>
<feature type="region of interest" description="Disordered" evidence="6">
    <location>
        <begin position="466"/>
        <end position="500"/>
    </location>
</feature>
<accession>A0A2Z7CNZ4</accession>
<dbReference type="InterPro" id="IPR015943">
    <property type="entry name" value="WD40/YVTN_repeat-like_dom_sf"/>
</dbReference>
<feature type="region of interest" description="Disordered" evidence="6">
    <location>
        <begin position="547"/>
        <end position="587"/>
    </location>
</feature>
<dbReference type="FunFam" id="2.130.10.10:FF:000814">
    <property type="entry name" value="Embryo sac development arrest 7"/>
    <property type="match status" value="1"/>
</dbReference>
<feature type="compositionally biased region" description="Basic and acidic residues" evidence="6">
    <location>
        <begin position="466"/>
        <end position="478"/>
    </location>
</feature>